<dbReference type="Gene3D" id="2.60.60.30">
    <property type="entry name" value="sav2460 like domains"/>
    <property type="match status" value="1"/>
</dbReference>
<dbReference type="Proteomes" id="UP000608522">
    <property type="component" value="Unassembled WGS sequence"/>
</dbReference>
<dbReference type="SUPFAM" id="SSF53300">
    <property type="entry name" value="vWA-like"/>
    <property type="match status" value="1"/>
</dbReference>
<feature type="domain" description="VWFA" evidence="2">
    <location>
        <begin position="237"/>
        <end position="414"/>
    </location>
</feature>
<dbReference type="CDD" id="cd06974">
    <property type="entry name" value="TerD_like"/>
    <property type="match status" value="1"/>
</dbReference>
<evidence type="ECO:0000256" key="1">
    <source>
        <dbReference type="ARBA" id="ARBA00008775"/>
    </source>
</evidence>
<dbReference type="CDD" id="cd00198">
    <property type="entry name" value="vWFA"/>
    <property type="match status" value="1"/>
</dbReference>
<dbReference type="SMART" id="SM00327">
    <property type="entry name" value="VWA"/>
    <property type="match status" value="1"/>
</dbReference>
<dbReference type="PROSITE" id="PS50234">
    <property type="entry name" value="VWFA"/>
    <property type="match status" value="1"/>
</dbReference>
<dbReference type="Gene3D" id="3.40.50.410">
    <property type="entry name" value="von Willebrand factor, type A domain"/>
    <property type="match status" value="1"/>
</dbReference>
<evidence type="ECO:0000313" key="4">
    <source>
        <dbReference type="Proteomes" id="UP000608522"/>
    </source>
</evidence>
<dbReference type="InterPro" id="IPR051324">
    <property type="entry name" value="Stress/Tellurium_Resist"/>
</dbReference>
<dbReference type="InterPro" id="IPR003325">
    <property type="entry name" value="TerD"/>
</dbReference>
<dbReference type="InterPro" id="IPR002035">
    <property type="entry name" value="VWF_A"/>
</dbReference>
<name>A0ABQ3TEL5_9ACTN</name>
<protein>
    <recommendedName>
        <fullName evidence="2">VWFA domain-containing protein</fullName>
    </recommendedName>
</protein>
<keyword evidence="4" id="KW-1185">Reference proteome</keyword>
<dbReference type="PANTHER" id="PTHR32097:SF4">
    <property type="entry name" value="GENERAL STRESS PROTEIN 16U"/>
    <property type="match status" value="1"/>
</dbReference>
<dbReference type="Pfam" id="PF10138">
    <property type="entry name" value="vWA-TerF-like"/>
    <property type="match status" value="1"/>
</dbReference>
<dbReference type="Pfam" id="PF02342">
    <property type="entry name" value="TerD"/>
    <property type="match status" value="1"/>
</dbReference>
<dbReference type="InterPro" id="IPR019303">
    <property type="entry name" value="vWA_TerF_C"/>
</dbReference>
<evidence type="ECO:0000313" key="3">
    <source>
        <dbReference type="EMBL" id="GHI78861.1"/>
    </source>
</evidence>
<dbReference type="EMBL" id="BNED01000005">
    <property type="protein sequence ID" value="GHI78861.1"/>
    <property type="molecule type" value="Genomic_DNA"/>
</dbReference>
<evidence type="ECO:0000259" key="2">
    <source>
        <dbReference type="PROSITE" id="PS50234"/>
    </source>
</evidence>
<reference evidence="4" key="1">
    <citation type="submission" date="2023-07" db="EMBL/GenBank/DDBJ databases">
        <title>Whole genome shotgun sequence of Streptomyces spororaveus NBRC 15456.</title>
        <authorList>
            <person name="Komaki H."/>
            <person name="Tamura T."/>
        </authorList>
    </citation>
    <scope>NUCLEOTIDE SEQUENCE [LARGE SCALE GENOMIC DNA]</scope>
    <source>
        <strain evidence="4">NBRC 15456</strain>
    </source>
</reference>
<proteinExistence type="inferred from homology"/>
<gene>
    <name evidence="3" type="ORF">Sspor_44220</name>
</gene>
<comment type="similarity">
    <text evidence="1">Belongs to the CAPAB/TerDEXZ family.</text>
</comment>
<dbReference type="RefSeq" id="WP_202200566.1">
    <property type="nucleotide sequence ID" value="NZ_BAAATO010000002.1"/>
</dbReference>
<dbReference type="PANTHER" id="PTHR32097">
    <property type="entry name" value="CAMP-BINDING PROTEIN 1-RELATED"/>
    <property type="match status" value="1"/>
</dbReference>
<accession>A0ABQ3TEL5</accession>
<sequence length="432" mass="45837">MSVMLPKGGNAPLPTGRCEVTVTTAPAGAATDVCAVLLAKDGKVRGDDDLVFYNHPAQDGVALGGRTITADLSAVPATVDRIAIVAGIDPTLPNAHFSAADTPRAVIECGGVRIGFEPPPFTHRETVAVLVEIYRRDGAWKVRAVGQGWDTGLAGLATSFGIVVDDAVPVPLPVPVPVAVPAPAAAPVPVPAAVPVPVPSAAMSLEKVQRAAPGLVNLYKAAHVSLAKSGVIGQRAAVYLVLDHSGSMSGFYRDGTMQHLAEQVLGLSVNLDDDGTVPLLFFSNGVDLIADLNLENYRGRIDHLHAPLDWGGTCYTPAMRAVIEHYQATGSADPAFVIFQTDGEPFDRKATRELLRRASALPIFWQFVGFGPSRDLRFLRSLDTLDRRTVDNAGYFAAGPRPASRSDADLYDRLMKEFPDWLKAARAAGVIR</sequence>
<dbReference type="InterPro" id="IPR036465">
    <property type="entry name" value="vWFA_dom_sf"/>
</dbReference>
<comment type="caution">
    <text evidence="3">The sequence shown here is derived from an EMBL/GenBank/DDBJ whole genome shotgun (WGS) entry which is preliminary data.</text>
</comment>
<organism evidence="3 4">
    <name type="scientific">Streptomyces spororaveus</name>
    <dbReference type="NCBI Taxonomy" id="284039"/>
    <lineage>
        <taxon>Bacteria</taxon>
        <taxon>Bacillati</taxon>
        <taxon>Actinomycetota</taxon>
        <taxon>Actinomycetes</taxon>
        <taxon>Kitasatosporales</taxon>
        <taxon>Streptomycetaceae</taxon>
        <taxon>Streptomyces</taxon>
    </lineage>
</organism>